<dbReference type="Proteomes" id="UP000000763">
    <property type="component" value="Chromosome 6"/>
</dbReference>
<evidence type="ECO:0000313" key="2">
    <source>
        <dbReference type="EMBL" id="BAD69363.1"/>
    </source>
</evidence>
<feature type="compositionally biased region" description="Gly residues" evidence="1">
    <location>
        <begin position="67"/>
        <end position="76"/>
    </location>
</feature>
<dbReference type="AlphaFoldDB" id="Q5VMG2"/>
<evidence type="ECO:0000313" key="3">
    <source>
        <dbReference type="Proteomes" id="UP000000763"/>
    </source>
</evidence>
<feature type="compositionally biased region" description="Low complexity" evidence="1">
    <location>
        <begin position="77"/>
        <end position="87"/>
    </location>
</feature>
<gene>
    <name evidence="2" type="primary">B1460A05.7</name>
</gene>
<reference evidence="3" key="1">
    <citation type="journal article" date="2005" name="Nature">
        <title>The map-based sequence of the rice genome.</title>
        <authorList>
            <consortium name="International rice genome sequencing project (IRGSP)"/>
            <person name="Matsumoto T."/>
            <person name="Wu J."/>
            <person name="Kanamori H."/>
            <person name="Katayose Y."/>
            <person name="Fujisawa M."/>
            <person name="Namiki N."/>
            <person name="Mizuno H."/>
            <person name="Yamamoto K."/>
            <person name="Antonio B.A."/>
            <person name="Baba T."/>
            <person name="Sakata K."/>
            <person name="Nagamura Y."/>
            <person name="Aoki H."/>
            <person name="Arikawa K."/>
            <person name="Arita K."/>
            <person name="Bito T."/>
            <person name="Chiden Y."/>
            <person name="Fujitsuka N."/>
            <person name="Fukunaka R."/>
            <person name="Hamada M."/>
            <person name="Harada C."/>
            <person name="Hayashi A."/>
            <person name="Hijishita S."/>
            <person name="Honda M."/>
            <person name="Hosokawa S."/>
            <person name="Ichikawa Y."/>
            <person name="Idonuma A."/>
            <person name="Iijima M."/>
            <person name="Ikeda M."/>
            <person name="Ikeno M."/>
            <person name="Ito K."/>
            <person name="Ito S."/>
            <person name="Ito T."/>
            <person name="Ito Y."/>
            <person name="Ito Y."/>
            <person name="Iwabuchi A."/>
            <person name="Kamiya K."/>
            <person name="Karasawa W."/>
            <person name="Kurita K."/>
            <person name="Katagiri S."/>
            <person name="Kikuta A."/>
            <person name="Kobayashi H."/>
            <person name="Kobayashi N."/>
            <person name="Machita K."/>
            <person name="Maehara T."/>
            <person name="Masukawa M."/>
            <person name="Mizubayashi T."/>
            <person name="Mukai Y."/>
            <person name="Nagasaki H."/>
            <person name="Nagata Y."/>
            <person name="Naito S."/>
            <person name="Nakashima M."/>
            <person name="Nakama Y."/>
            <person name="Nakamichi Y."/>
            <person name="Nakamura M."/>
            <person name="Meguro A."/>
            <person name="Negishi M."/>
            <person name="Ohta I."/>
            <person name="Ohta T."/>
            <person name="Okamoto M."/>
            <person name="Ono N."/>
            <person name="Saji S."/>
            <person name="Sakaguchi M."/>
            <person name="Sakai K."/>
            <person name="Shibata M."/>
            <person name="Shimokawa T."/>
            <person name="Song J."/>
            <person name="Takazaki Y."/>
            <person name="Terasawa K."/>
            <person name="Tsugane M."/>
            <person name="Tsuji K."/>
            <person name="Ueda S."/>
            <person name="Waki K."/>
            <person name="Yamagata H."/>
            <person name="Yamamoto M."/>
            <person name="Yamamoto S."/>
            <person name="Yamane H."/>
            <person name="Yoshiki S."/>
            <person name="Yoshihara R."/>
            <person name="Yukawa K."/>
            <person name="Zhong H."/>
            <person name="Yano M."/>
            <person name="Yuan Q."/>
            <person name="Ouyang S."/>
            <person name="Liu J."/>
            <person name="Jones K.M."/>
            <person name="Gansberger K."/>
            <person name="Moffat K."/>
            <person name="Hill J."/>
            <person name="Bera J."/>
            <person name="Fadrosh D."/>
            <person name="Jin S."/>
            <person name="Johri S."/>
            <person name="Kim M."/>
            <person name="Overton L."/>
            <person name="Reardon M."/>
            <person name="Tsitrin T."/>
            <person name="Vuong H."/>
            <person name="Weaver B."/>
            <person name="Ciecko A."/>
            <person name="Tallon L."/>
            <person name="Jackson J."/>
            <person name="Pai G."/>
            <person name="Aken S.V."/>
            <person name="Utterback T."/>
            <person name="Reidmuller S."/>
            <person name="Feldblyum T."/>
            <person name="Hsiao J."/>
            <person name="Zismann V."/>
            <person name="Iobst S."/>
            <person name="de Vazeille A.R."/>
            <person name="Buell C.R."/>
            <person name="Ying K."/>
            <person name="Li Y."/>
            <person name="Lu T."/>
            <person name="Huang Y."/>
            <person name="Zhao Q."/>
            <person name="Feng Q."/>
            <person name="Zhang L."/>
            <person name="Zhu J."/>
            <person name="Weng Q."/>
            <person name="Mu J."/>
            <person name="Lu Y."/>
            <person name="Fan D."/>
            <person name="Liu Y."/>
            <person name="Guan J."/>
            <person name="Zhang Y."/>
            <person name="Yu S."/>
            <person name="Liu X."/>
            <person name="Zhang Y."/>
            <person name="Hong G."/>
            <person name="Han B."/>
            <person name="Choisne N."/>
            <person name="Demange N."/>
            <person name="Orjeda G."/>
            <person name="Samain S."/>
            <person name="Cattolico L."/>
            <person name="Pelletier E."/>
            <person name="Couloux A."/>
            <person name="Segurens B."/>
            <person name="Wincker P."/>
            <person name="D'Hont A."/>
            <person name="Scarpelli C."/>
            <person name="Weissenbach J."/>
            <person name="Salanoubat M."/>
            <person name="Quetier F."/>
            <person name="Yu Y."/>
            <person name="Kim H.R."/>
            <person name="Rambo T."/>
            <person name="Currie J."/>
            <person name="Collura K."/>
            <person name="Luo M."/>
            <person name="Yang T."/>
            <person name="Ammiraju J.S.S."/>
            <person name="Engler F."/>
            <person name="Soderlund C."/>
            <person name="Wing R.A."/>
            <person name="Palmer L.E."/>
            <person name="de la Bastide M."/>
            <person name="Spiegel L."/>
            <person name="Nascimento L."/>
            <person name="Zutavern T."/>
            <person name="O'Shaughnessy A."/>
            <person name="Dike S."/>
            <person name="Dedhia N."/>
            <person name="Preston R."/>
            <person name="Balija V."/>
            <person name="McCombie W.R."/>
            <person name="Chow T."/>
            <person name="Chen H."/>
            <person name="Chung M."/>
            <person name="Chen C."/>
            <person name="Shaw J."/>
            <person name="Wu H."/>
            <person name="Hsiao K."/>
            <person name="Chao Y."/>
            <person name="Chu M."/>
            <person name="Cheng C."/>
            <person name="Hour A."/>
            <person name="Lee P."/>
            <person name="Lin S."/>
            <person name="Lin Y."/>
            <person name="Liou J."/>
            <person name="Liu S."/>
            <person name="Hsing Y."/>
            <person name="Raghuvanshi S."/>
            <person name="Mohanty A."/>
            <person name="Bharti A.K."/>
            <person name="Gaur A."/>
            <person name="Gupta V."/>
            <person name="Kumar D."/>
            <person name="Ravi V."/>
            <person name="Vij S."/>
            <person name="Kapur A."/>
            <person name="Khurana P."/>
            <person name="Khurana P."/>
            <person name="Khurana J.P."/>
            <person name="Tyagi A.K."/>
            <person name="Gaikwad K."/>
            <person name="Singh A."/>
            <person name="Dalal V."/>
            <person name="Srivastava S."/>
            <person name="Dixit A."/>
            <person name="Pal A.K."/>
            <person name="Ghazi I.A."/>
            <person name="Yadav M."/>
            <person name="Pandit A."/>
            <person name="Bhargava A."/>
            <person name="Sureshbabu K."/>
            <person name="Batra K."/>
            <person name="Sharma T.R."/>
            <person name="Mohapatra T."/>
            <person name="Singh N.K."/>
            <person name="Messing J."/>
            <person name="Nelson A.B."/>
            <person name="Fuks G."/>
            <person name="Kavchok S."/>
            <person name="Keizer G."/>
            <person name="Linton E."/>
            <person name="Llaca V."/>
            <person name="Song R."/>
            <person name="Tanyolac B."/>
            <person name="Young S."/>
            <person name="Ho-Il K."/>
            <person name="Hahn J.H."/>
            <person name="Sangsakoo G."/>
            <person name="Vanavichit A."/>
            <person name="de Mattos Luiz.A.T."/>
            <person name="Zimmer P.D."/>
            <person name="Malone G."/>
            <person name="Dellagostin O."/>
            <person name="de Oliveira A.C."/>
            <person name="Bevan M."/>
            <person name="Bancroft I."/>
            <person name="Minx P."/>
            <person name="Cordum H."/>
            <person name="Wilson R."/>
            <person name="Cheng Z."/>
            <person name="Jin W."/>
            <person name="Jiang J."/>
            <person name="Leong S.A."/>
            <person name="Iwama H."/>
            <person name="Gojobori T."/>
            <person name="Itoh T."/>
            <person name="Niimura Y."/>
            <person name="Fujii Y."/>
            <person name="Habara T."/>
            <person name="Sakai H."/>
            <person name="Sato Y."/>
            <person name="Wilson G."/>
            <person name="Kumar K."/>
            <person name="McCouch S."/>
            <person name="Juretic N."/>
            <person name="Hoen D."/>
            <person name="Wright S."/>
            <person name="Bruskiewich R."/>
            <person name="Bureau T."/>
            <person name="Miyao A."/>
            <person name="Hirochika H."/>
            <person name="Nishikawa T."/>
            <person name="Kadowaki K."/>
            <person name="Sugiura M."/>
            <person name="Burr B."/>
            <person name="Sasaki T."/>
        </authorList>
    </citation>
    <scope>NUCLEOTIDE SEQUENCE [LARGE SCALE GENOMIC DNA]</scope>
    <source>
        <strain evidence="3">cv. Nipponbare</strain>
    </source>
</reference>
<name>Q5VMG2_ORYSJ</name>
<feature type="compositionally biased region" description="Basic and acidic residues" evidence="1">
    <location>
        <begin position="89"/>
        <end position="106"/>
    </location>
</feature>
<reference evidence="3" key="2">
    <citation type="journal article" date="2008" name="Nucleic Acids Res.">
        <title>The rice annotation project database (RAP-DB): 2008 update.</title>
        <authorList>
            <consortium name="The rice annotation project (RAP)"/>
        </authorList>
    </citation>
    <scope>GENOME REANNOTATION</scope>
    <source>
        <strain evidence="3">cv. Nipponbare</strain>
    </source>
</reference>
<dbReference type="EMBL" id="AP006751">
    <property type="protein sequence ID" value="BAD69363.1"/>
    <property type="molecule type" value="Genomic_DNA"/>
</dbReference>
<proteinExistence type="predicted"/>
<accession>Q5VMG2</accession>
<feature type="compositionally biased region" description="Basic and acidic residues" evidence="1">
    <location>
        <begin position="1"/>
        <end position="10"/>
    </location>
</feature>
<organism evidence="2 3">
    <name type="scientific">Oryza sativa subsp. japonica</name>
    <name type="common">Rice</name>
    <dbReference type="NCBI Taxonomy" id="39947"/>
    <lineage>
        <taxon>Eukaryota</taxon>
        <taxon>Viridiplantae</taxon>
        <taxon>Streptophyta</taxon>
        <taxon>Embryophyta</taxon>
        <taxon>Tracheophyta</taxon>
        <taxon>Spermatophyta</taxon>
        <taxon>Magnoliopsida</taxon>
        <taxon>Liliopsida</taxon>
        <taxon>Poales</taxon>
        <taxon>Poaceae</taxon>
        <taxon>BOP clade</taxon>
        <taxon>Oryzoideae</taxon>
        <taxon>Oryzeae</taxon>
        <taxon>Oryzinae</taxon>
        <taxon>Oryza</taxon>
        <taxon>Oryza sativa</taxon>
    </lineage>
</organism>
<evidence type="ECO:0000256" key="1">
    <source>
        <dbReference type="SAM" id="MobiDB-lite"/>
    </source>
</evidence>
<feature type="compositionally biased region" description="Basic residues" evidence="1">
    <location>
        <begin position="36"/>
        <end position="46"/>
    </location>
</feature>
<feature type="region of interest" description="Disordered" evidence="1">
    <location>
        <begin position="1"/>
        <end position="130"/>
    </location>
</feature>
<protein>
    <submittedName>
        <fullName evidence="2">Enoyl-CoA-hydratase-like</fullName>
    </submittedName>
</protein>
<sequence>MARGGVETRRGIGGTGLEAARGRARDDGMGNATARRGSRRWRHARRGSGMATATARQRRRAARSGDATGGRRGAGLGAAWRGSARLGGARRDGDRRRDSDAARARGGDGTAQCGRGGGRARGPHQADGVQ</sequence>